<name>C3TWV1_9ABAC</name>
<keyword evidence="3" id="KW-1185">Reference proteome</keyword>
<dbReference type="GO" id="GO:0003723">
    <property type="term" value="F:RNA binding"/>
    <property type="evidence" value="ECO:0007669"/>
    <property type="project" value="InterPro"/>
</dbReference>
<dbReference type="RefSeq" id="YP_002854653.1">
    <property type="nucleotide sequence ID" value="NC_012639.1"/>
</dbReference>
<dbReference type="SUPFAM" id="SSF54928">
    <property type="entry name" value="RNA-binding domain, RBD"/>
    <property type="match status" value="1"/>
</dbReference>
<dbReference type="KEGG" id="vg:7804598"/>
<evidence type="ECO:0000313" key="3">
    <source>
        <dbReference type="Proteomes" id="UP000203846"/>
    </source>
</evidence>
<protein>
    <submittedName>
        <fullName evidence="2">Djbp</fullName>
    </submittedName>
</protein>
<evidence type="ECO:0000259" key="1">
    <source>
        <dbReference type="Pfam" id="PF00076"/>
    </source>
</evidence>
<dbReference type="EMBL" id="FJ227128">
    <property type="protein sequence ID" value="ACO53493.1"/>
    <property type="molecule type" value="Genomic_DNA"/>
</dbReference>
<dbReference type="CDD" id="cd00590">
    <property type="entry name" value="RRM_SF"/>
    <property type="match status" value="1"/>
</dbReference>
<sequence length="402" mass="46089">MNLRPRKTDGGSVARTLAIKPPYVKFKPPSSLSTKTPATKSILRKKTNLLTTKTPTTTVKAAKSPTQIVFVDTGDDETDADTVLDTDKEDEYSYDEYDLSYAPSPPLSNTTTSMSVARKRQSTAYDLNDTRDFNTKMIKLSSLYDKNLLSLNFYEIFNINPDDANFNFMLNNAYELLEKTYFSINTRPEDAVNNSQTIMDTITFAYSVLVDGDSRRMYDDFLKIKDSRLFRTIREQIQNFDEQFESFAYETLKPLRSQIERLIDNDIVHLSLQQYFIKKQNAVVKLRPAALNRILITWFSHPRNANNENVTTETLQNYFKTYGTINGIVLCRQKKNCALLEYASSASVTQALADKNGIYKVVPLNKWTLNAETLSKLKSILDRITSLENRLMHYKTIDTMII</sequence>
<proteinExistence type="predicted"/>
<dbReference type="InterPro" id="IPR000504">
    <property type="entry name" value="RRM_dom"/>
</dbReference>
<dbReference type="Gene3D" id="3.30.70.330">
    <property type="match status" value="1"/>
</dbReference>
<dbReference type="GeneID" id="7804598"/>
<evidence type="ECO:0000313" key="2">
    <source>
        <dbReference type="EMBL" id="ACO53493.1"/>
    </source>
</evidence>
<reference evidence="2 3" key="1">
    <citation type="journal article" date="2009" name="Virus Genes">
        <title>Morphology and genome of Euproctis pseudoconspersa nucleopolyhedrovirus.</title>
        <authorList>
            <person name="Tang X.D."/>
            <person name="Xiao Q."/>
            <person name="Ma X.C."/>
            <person name="Zhu Z.R."/>
            <person name="Zhang C.X."/>
        </authorList>
    </citation>
    <scope>NUCLEOTIDE SEQUENCE [LARGE SCALE GENOMIC DNA]</scope>
    <source>
        <strain evidence="2 3">Hangzhou</strain>
    </source>
</reference>
<dbReference type="InterPro" id="IPR012677">
    <property type="entry name" value="Nucleotide-bd_a/b_plait_sf"/>
</dbReference>
<feature type="domain" description="RRM" evidence="1">
    <location>
        <begin position="308"/>
        <end position="358"/>
    </location>
</feature>
<accession>C3TWV1</accession>
<dbReference type="InterPro" id="IPR035979">
    <property type="entry name" value="RBD_domain_sf"/>
</dbReference>
<dbReference type="OrthoDB" id="20034at10239"/>
<dbReference type="Proteomes" id="UP000203846">
    <property type="component" value="Segment"/>
</dbReference>
<organism evidence="2 3">
    <name type="scientific">Euproctis pseudoconspersa nucleopolyhedrovirus</name>
    <dbReference type="NCBI Taxonomy" id="307467"/>
    <lineage>
        <taxon>Viruses</taxon>
        <taxon>Viruses incertae sedis</taxon>
        <taxon>Naldaviricetes</taxon>
        <taxon>Lefavirales</taxon>
        <taxon>Baculoviridae</taxon>
        <taxon>Alphabaculovirus</taxon>
        <taxon>Alphabaculovirus eupseudoconspersae</taxon>
    </lineage>
</organism>
<dbReference type="Pfam" id="PF00076">
    <property type="entry name" value="RRM_1"/>
    <property type="match status" value="1"/>
</dbReference>